<dbReference type="Gene3D" id="3.40.50.720">
    <property type="entry name" value="NAD(P)-binding Rossmann-like Domain"/>
    <property type="match status" value="1"/>
</dbReference>
<dbReference type="Proteomes" id="UP001589610">
    <property type="component" value="Unassembled WGS sequence"/>
</dbReference>
<dbReference type="CDD" id="cd05233">
    <property type="entry name" value="SDR_c"/>
    <property type="match status" value="1"/>
</dbReference>
<organism evidence="5 6">
    <name type="scientific">Streptosporangium vulgare</name>
    <dbReference type="NCBI Taxonomy" id="46190"/>
    <lineage>
        <taxon>Bacteria</taxon>
        <taxon>Bacillati</taxon>
        <taxon>Actinomycetota</taxon>
        <taxon>Actinomycetes</taxon>
        <taxon>Streptosporangiales</taxon>
        <taxon>Streptosporangiaceae</taxon>
        <taxon>Streptosporangium</taxon>
    </lineage>
</organism>
<name>A0ABV5THU0_9ACTN</name>
<dbReference type="PANTHER" id="PTHR24322:SF736">
    <property type="entry name" value="RETINOL DEHYDROGENASE 10"/>
    <property type="match status" value="1"/>
</dbReference>
<evidence type="ECO:0000313" key="5">
    <source>
        <dbReference type="EMBL" id="MFB9678587.1"/>
    </source>
</evidence>
<accession>A0ABV5THU0</accession>
<evidence type="ECO:0000256" key="4">
    <source>
        <dbReference type="SAM" id="MobiDB-lite"/>
    </source>
</evidence>
<evidence type="ECO:0000313" key="6">
    <source>
        <dbReference type="Proteomes" id="UP001589610"/>
    </source>
</evidence>
<feature type="compositionally biased region" description="Gly residues" evidence="4">
    <location>
        <begin position="315"/>
        <end position="325"/>
    </location>
</feature>
<dbReference type="SUPFAM" id="SSF51735">
    <property type="entry name" value="NAD(P)-binding Rossmann-fold domains"/>
    <property type="match status" value="1"/>
</dbReference>
<keyword evidence="6" id="KW-1185">Reference proteome</keyword>
<evidence type="ECO:0000256" key="2">
    <source>
        <dbReference type="ARBA" id="ARBA00023002"/>
    </source>
</evidence>
<dbReference type="RefSeq" id="WP_344748301.1">
    <property type="nucleotide sequence ID" value="NZ_BAAAWW010000153.1"/>
</dbReference>
<feature type="region of interest" description="Disordered" evidence="4">
    <location>
        <begin position="282"/>
        <end position="325"/>
    </location>
</feature>
<protein>
    <submittedName>
        <fullName evidence="5">SDR family NAD(P)-dependent oxidoreductase</fullName>
    </submittedName>
</protein>
<evidence type="ECO:0000256" key="3">
    <source>
        <dbReference type="RuleBase" id="RU000363"/>
    </source>
</evidence>
<keyword evidence="2" id="KW-0560">Oxidoreductase</keyword>
<dbReference type="PRINTS" id="PR00081">
    <property type="entry name" value="GDHRDH"/>
</dbReference>
<dbReference type="EMBL" id="JBHMBS010000011">
    <property type="protein sequence ID" value="MFB9678587.1"/>
    <property type="molecule type" value="Genomic_DNA"/>
</dbReference>
<proteinExistence type="inferred from homology"/>
<dbReference type="PANTHER" id="PTHR24322">
    <property type="entry name" value="PKSB"/>
    <property type="match status" value="1"/>
</dbReference>
<dbReference type="InterPro" id="IPR036291">
    <property type="entry name" value="NAD(P)-bd_dom_sf"/>
</dbReference>
<comment type="similarity">
    <text evidence="1 3">Belongs to the short-chain dehydrogenases/reductases (SDR) family.</text>
</comment>
<dbReference type="InterPro" id="IPR002347">
    <property type="entry name" value="SDR_fam"/>
</dbReference>
<feature type="compositionally biased region" description="Basic and acidic residues" evidence="4">
    <location>
        <begin position="292"/>
        <end position="311"/>
    </location>
</feature>
<dbReference type="Pfam" id="PF00106">
    <property type="entry name" value="adh_short"/>
    <property type="match status" value="1"/>
</dbReference>
<comment type="caution">
    <text evidence="5">The sequence shown here is derived from an EMBL/GenBank/DDBJ whole genome shotgun (WGS) entry which is preliminary data.</text>
</comment>
<dbReference type="PRINTS" id="PR00080">
    <property type="entry name" value="SDRFAMILY"/>
</dbReference>
<reference evidence="5 6" key="1">
    <citation type="submission" date="2024-09" db="EMBL/GenBank/DDBJ databases">
        <authorList>
            <person name="Sun Q."/>
            <person name="Mori K."/>
        </authorList>
    </citation>
    <scope>NUCLEOTIDE SEQUENCE [LARGE SCALE GENOMIC DNA]</scope>
    <source>
        <strain evidence="5 6">JCM 3028</strain>
    </source>
</reference>
<sequence>MRELSGKVAVVTGAGSGIGRALALSLAAEGMSLMLADVDPGGLAETASLVEGSAARGSAAEGRILGGKVLTEITDVSDPAAVDHLADRTFGELGAVHVLCNNAGVFQGGRMWTREPEDFAWMLGVNLWGVLHGIRAFVPRMIAQDTEGHILNTVSAAGLFAVPYLGPYTVSKYAALAASQSLAQDLATAGSKLRVTALCPGGVRTGLNNSSRHRPENLVAAERTEDEVASSAIIDSLVEGGVDPAEVALAAVAAIREERFLVLTHPGHAEALREQTETLISGALPSFPGHTDQAEHTDQADHAEDVDHADHVGGPADGGVLPGRE</sequence>
<evidence type="ECO:0000256" key="1">
    <source>
        <dbReference type="ARBA" id="ARBA00006484"/>
    </source>
</evidence>
<gene>
    <name evidence="5" type="ORF">ACFFRH_24160</name>
</gene>